<keyword evidence="5 7" id="KW-0472">Membrane</keyword>
<dbReference type="Proteomes" id="UP000516404">
    <property type="component" value="Chromosome"/>
</dbReference>
<dbReference type="Pfam" id="PF06271">
    <property type="entry name" value="RDD"/>
    <property type="match status" value="1"/>
</dbReference>
<dbReference type="GO" id="GO:0005886">
    <property type="term" value="C:plasma membrane"/>
    <property type="evidence" value="ECO:0007669"/>
    <property type="project" value="UniProtKB-SubCell"/>
</dbReference>
<keyword evidence="4 7" id="KW-1133">Transmembrane helix</keyword>
<evidence type="ECO:0000313" key="10">
    <source>
        <dbReference type="Proteomes" id="UP000516404"/>
    </source>
</evidence>
<evidence type="ECO:0000256" key="7">
    <source>
        <dbReference type="SAM" id="Phobius"/>
    </source>
</evidence>
<evidence type="ECO:0000313" key="9">
    <source>
        <dbReference type="EMBL" id="QNV37081.1"/>
    </source>
</evidence>
<dbReference type="PANTHER" id="PTHR36115:SF6">
    <property type="entry name" value="PROLINE-RICH ANTIGEN HOMOLOG"/>
    <property type="match status" value="1"/>
</dbReference>
<evidence type="ECO:0000256" key="6">
    <source>
        <dbReference type="SAM" id="MobiDB-lite"/>
    </source>
</evidence>
<evidence type="ECO:0000259" key="8">
    <source>
        <dbReference type="Pfam" id="PF06271"/>
    </source>
</evidence>
<accession>A0A7H2BBN5</accession>
<dbReference type="AlphaFoldDB" id="A0A7H2BBN5"/>
<gene>
    <name evidence="9" type="ORF">IDM49_07410</name>
</gene>
<evidence type="ECO:0000256" key="1">
    <source>
        <dbReference type="ARBA" id="ARBA00004651"/>
    </source>
</evidence>
<keyword evidence="3 7" id="KW-0812">Transmembrane</keyword>
<dbReference type="EMBL" id="CP061539">
    <property type="protein sequence ID" value="QNV37081.1"/>
    <property type="molecule type" value="Genomic_DNA"/>
</dbReference>
<feature type="transmembrane region" description="Helical" evidence="7">
    <location>
        <begin position="64"/>
        <end position="82"/>
    </location>
</feature>
<feature type="region of interest" description="Disordered" evidence="6">
    <location>
        <begin position="1"/>
        <end position="28"/>
    </location>
</feature>
<reference evidence="9 10" key="1">
    <citation type="submission" date="2020-09" db="EMBL/GenBank/DDBJ databases">
        <title>Investigation of environmental microbes.</title>
        <authorList>
            <person name="Ou Y."/>
            <person name="Kang Q."/>
        </authorList>
    </citation>
    <scope>NUCLEOTIDE SEQUENCE [LARGE SCALE GENOMIC DNA]</scope>
    <source>
        <strain evidence="9 10">KJZ-14</strain>
    </source>
</reference>
<organism evidence="9 10">
    <name type="scientific">Rothia terrae</name>
    <dbReference type="NCBI Taxonomy" id="396015"/>
    <lineage>
        <taxon>Bacteria</taxon>
        <taxon>Bacillati</taxon>
        <taxon>Actinomycetota</taxon>
        <taxon>Actinomycetes</taxon>
        <taxon>Micrococcales</taxon>
        <taxon>Micrococcaceae</taxon>
        <taxon>Rothia</taxon>
    </lineage>
</organism>
<name>A0A7H2BBN5_9MICC</name>
<evidence type="ECO:0000256" key="2">
    <source>
        <dbReference type="ARBA" id="ARBA00022475"/>
    </source>
</evidence>
<dbReference type="InterPro" id="IPR010432">
    <property type="entry name" value="RDD"/>
</dbReference>
<feature type="compositionally biased region" description="Polar residues" evidence="6">
    <location>
        <begin position="1"/>
        <end position="16"/>
    </location>
</feature>
<comment type="subcellular location">
    <subcellularLocation>
        <location evidence="1">Cell membrane</location>
        <topology evidence="1">Multi-pass membrane protein</topology>
    </subcellularLocation>
</comment>
<evidence type="ECO:0000256" key="3">
    <source>
        <dbReference type="ARBA" id="ARBA00022692"/>
    </source>
</evidence>
<dbReference type="InterPro" id="IPR051791">
    <property type="entry name" value="Pra-immunoreactive"/>
</dbReference>
<dbReference type="PANTHER" id="PTHR36115">
    <property type="entry name" value="PROLINE-RICH ANTIGEN HOMOLOG-RELATED"/>
    <property type="match status" value="1"/>
</dbReference>
<keyword evidence="2" id="KW-1003">Cell membrane</keyword>
<dbReference type="RefSeq" id="WP_190724042.1">
    <property type="nucleotide sequence ID" value="NZ_CP061539.1"/>
</dbReference>
<evidence type="ECO:0000256" key="4">
    <source>
        <dbReference type="ARBA" id="ARBA00022989"/>
    </source>
</evidence>
<feature type="transmembrane region" description="Helical" evidence="7">
    <location>
        <begin position="102"/>
        <end position="123"/>
    </location>
</feature>
<protein>
    <submittedName>
        <fullName evidence="9">RDD family protein</fullName>
    </submittedName>
</protein>
<dbReference type="GeneID" id="96624063"/>
<sequence>MKNDSYGSSSIKNNEQPYPGQSLGRPSDGPGSIASIIRRVIAFFIDWYLCWGLLALAGFADQSWLLLIVVYLYMSLLIGFGGHTVGQLVVGAQVQTLDGRPVGYATAFLRSFLVMLLLPVLMMDKDTRGVHDRIRHTALVRIR</sequence>
<feature type="domain" description="RDD" evidence="8">
    <location>
        <begin position="34"/>
        <end position="134"/>
    </location>
</feature>
<dbReference type="KEGG" id="rter:IDM49_07410"/>
<proteinExistence type="predicted"/>
<keyword evidence="10" id="KW-1185">Reference proteome</keyword>
<feature type="transmembrane region" description="Helical" evidence="7">
    <location>
        <begin position="36"/>
        <end position="57"/>
    </location>
</feature>
<evidence type="ECO:0000256" key="5">
    <source>
        <dbReference type="ARBA" id="ARBA00023136"/>
    </source>
</evidence>